<keyword evidence="2" id="KW-0812">Transmembrane</keyword>
<proteinExistence type="predicted"/>
<dbReference type="OrthoDB" id="5107506at2"/>
<evidence type="ECO:0008006" key="5">
    <source>
        <dbReference type="Google" id="ProtNLM"/>
    </source>
</evidence>
<dbReference type="AlphaFoldDB" id="A0A4R4TEB0"/>
<feature type="transmembrane region" description="Helical" evidence="2">
    <location>
        <begin position="783"/>
        <end position="806"/>
    </location>
</feature>
<keyword evidence="2" id="KW-1133">Transmembrane helix</keyword>
<comment type="caution">
    <text evidence="3">The sequence shown here is derived from an EMBL/GenBank/DDBJ whole genome shotgun (WGS) entry which is preliminary data.</text>
</comment>
<evidence type="ECO:0000256" key="2">
    <source>
        <dbReference type="SAM" id="Phobius"/>
    </source>
</evidence>
<protein>
    <recommendedName>
        <fullName evidence="5">PBP domain-containing protein</fullName>
    </recommendedName>
</protein>
<keyword evidence="2" id="KW-0472">Membrane</keyword>
<gene>
    <name evidence="3" type="ORF">E1283_15465</name>
</gene>
<evidence type="ECO:0000313" key="3">
    <source>
        <dbReference type="EMBL" id="TDC74516.1"/>
    </source>
</evidence>
<name>A0A4R4TEB0_9ACTN</name>
<feature type="compositionally biased region" description="Gly residues" evidence="1">
    <location>
        <begin position="726"/>
        <end position="744"/>
    </location>
</feature>
<feature type="region of interest" description="Disordered" evidence="1">
    <location>
        <begin position="678"/>
        <end position="707"/>
    </location>
</feature>
<organism evidence="3 4">
    <name type="scientific">Streptomyces hainanensis</name>
    <dbReference type="NCBI Taxonomy" id="402648"/>
    <lineage>
        <taxon>Bacteria</taxon>
        <taxon>Bacillati</taxon>
        <taxon>Actinomycetota</taxon>
        <taxon>Actinomycetes</taxon>
        <taxon>Kitasatosporales</taxon>
        <taxon>Streptomycetaceae</taxon>
        <taxon>Streptomyces</taxon>
    </lineage>
</organism>
<feature type="region of interest" description="Disordered" evidence="1">
    <location>
        <begin position="726"/>
        <end position="773"/>
    </location>
</feature>
<dbReference type="Proteomes" id="UP000295345">
    <property type="component" value="Unassembled WGS sequence"/>
</dbReference>
<dbReference type="SUPFAM" id="SSF53850">
    <property type="entry name" value="Periplasmic binding protein-like II"/>
    <property type="match status" value="1"/>
</dbReference>
<feature type="region of interest" description="Disordered" evidence="1">
    <location>
        <begin position="467"/>
        <end position="491"/>
    </location>
</feature>
<sequence>MRAPRDIRLLSGLTAALAGLLLVLLPVPGGGVAHADDGSAVTVRGRAGALDDFSNLEVTVHQTTNLRTQGVRVSWRGGAATDGAFGHHYLQIMQCRGDAATGPTPEQCQFGLSNVSGVGGRHTHLRVVGQDTDPRETRTGGFVPFRPVTGDPTETAYDTTYFNQFTTNEQPYTRTGADGAGETVFELQAGVDAPHLGCGAVETTGATPEPCWLVVVPRGAHDADGTTGENSRLQTSPLSASNWAQRLQVRLDFLPTGEYCPIGQPELPSYGSEMVADAMAAWRPTLCTSLGTTYGYLSDDEETGRGRAGAADADRGALGFVQDPVVPAEGSPPVVHAPVAVSGLTVAFTVDDLDGSPMSSLRLNARLVAKLLTSTYLRDVPDGAHQEHLAGNPESLTCDPEFLELNPAFEGWPCHYAPDALIVPSSHSDAFALLWRWLQADPEARAFLGGEPDDWGTRPNRYHVAGNLDEPPAARSFPKDDPTRAVPLGPSVPEDARYGVVDLRPYVSDLHAGATAARRADSGERLTWDPSRTPPGLVATGPDAIGRRFQLALTDAASASRLGLPTAQLPNADGRWTRPTEDALLAAVDAMADGPVPGVLAPEPTRARGAAYPLTTVTYAAASTAMSAEDRGAYAELISYVAGPGQRQGVGNGQLPPGYAPLPEELRETAADAARRLIAGPPADGDPGGASGGDAAAGSGSAGGGSAAGGGFGDASGGLAGGVGDAGGAGDGVDTGSAAGGDQGGPEAATDPPPGESGGGEADGEEENLARSGATTPETVLGIIRWVLLVALVTGVVGAVVGPLLARRGLVRPLPGTRHLREGKSLTS</sequence>
<dbReference type="RefSeq" id="WP_132818614.1">
    <property type="nucleotide sequence ID" value="NZ_SMKI01000144.1"/>
</dbReference>
<feature type="region of interest" description="Disordered" evidence="1">
    <location>
        <begin position="131"/>
        <end position="156"/>
    </location>
</feature>
<evidence type="ECO:0000256" key="1">
    <source>
        <dbReference type="SAM" id="MobiDB-lite"/>
    </source>
</evidence>
<reference evidence="3 4" key="1">
    <citation type="submission" date="2019-03" db="EMBL/GenBank/DDBJ databases">
        <title>Draft genome sequences of novel Actinobacteria.</title>
        <authorList>
            <person name="Sahin N."/>
            <person name="Ay H."/>
            <person name="Saygin H."/>
        </authorList>
    </citation>
    <scope>NUCLEOTIDE SEQUENCE [LARGE SCALE GENOMIC DNA]</scope>
    <source>
        <strain evidence="3 4">DSM 41900</strain>
    </source>
</reference>
<accession>A0A4R4TEB0</accession>
<keyword evidence="4" id="KW-1185">Reference proteome</keyword>
<dbReference type="EMBL" id="SMKI01000144">
    <property type="protein sequence ID" value="TDC74516.1"/>
    <property type="molecule type" value="Genomic_DNA"/>
</dbReference>
<evidence type="ECO:0000313" key="4">
    <source>
        <dbReference type="Proteomes" id="UP000295345"/>
    </source>
</evidence>